<evidence type="ECO:0000313" key="3">
    <source>
        <dbReference type="Proteomes" id="UP000235315"/>
    </source>
</evidence>
<protein>
    <submittedName>
        <fullName evidence="2">Uncharacterized protein</fullName>
    </submittedName>
</protein>
<reference evidence="2 3" key="1">
    <citation type="submission" date="2018-01" db="EMBL/GenBank/DDBJ databases">
        <title>Tropical forage species Digitaria eriantha prevents oxidative stress under low temperature conditions by the incorporation of polyhydroxybutyrate-producing endophytic bacteria.</title>
        <authorList>
            <person name="Stritzler M."/>
            <person name="Ayub N."/>
        </authorList>
    </citation>
    <scope>NUCLEOTIDE SEQUENCE [LARGE SCALE GENOMIC DNA]</scope>
    <source>
        <strain evidence="2 3">FR1</strain>
    </source>
</reference>
<feature type="compositionally biased region" description="Polar residues" evidence="1">
    <location>
        <begin position="35"/>
        <end position="45"/>
    </location>
</feature>
<evidence type="ECO:0000313" key="2">
    <source>
        <dbReference type="EMBL" id="AUO49748.1"/>
    </source>
</evidence>
<accession>A0ABM6R8H2</accession>
<sequence>MGRHKSLWRGDLSPLGCVAAPEAQSPISLAHLSVSLGTASQSSGDKSPRHKSRFLTPPFRKN</sequence>
<name>A0ABM6R8H2_PSEO1</name>
<dbReference type="Proteomes" id="UP000235315">
    <property type="component" value="Chromosome"/>
</dbReference>
<organism evidence="2 3">
    <name type="scientific">Pseudomonas ogarae (strain DSM 112162 / CECT 30235 / F113)</name>
    <dbReference type="NCBI Taxonomy" id="1114970"/>
    <lineage>
        <taxon>Bacteria</taxon>
        <taxon>Pseudomonadati</taxon>
        <taxon>Pseudomonadota</taxon>
        <taxon>Gammaproteobacteria</taxon>
        <taxon>Pseudomonadales</taxon>
        <taxon>Pseudomonadaceae</taxon>
        <taxon>Pseudomonas</taxon>
    </lineage>
</organism>
<keyword evidence="3" id="KW-1185">Reference proteome</keyword>
<gene>
    <name evidence="2" type="ORF">C1C98_11370</name>
</gene>
<evidence type="ECO:0000256" key="1">
    <source>
        <dbReference type="SAM" id="MobiDB-lite"/>
    </source>
</evidence>
<dbReference type="EMBL" id="CP025738">
    <property type="protein sequence ID" value="AUO49748.1"/>
    <property type="molecule type" value="Genomic_DNA"/>
</dbReference>
<proteinExistence type="predicted"/>
<feature type="region of interest" description="Disordered" evidence="1">
    <location>
        <begin position="35"/>
        <end position="62"/>
    </location>
</feature>